<keyword evidence="1" id="KW-0472">Membrane</keyword>
<evidence type="ECO:0000313" key="3">
    <source>
        <dbReference type="Proteomes" id="UP000237319"/>
    </source>
</evidence>
<accession>A0A2S5D0Z8</accession>
<feature type="transmembrane region" description="Helical" evidence="1">
    <location>
        <begin position="6"/>
        <end position="22"/>
    </location>
</feature>
<sequence length="44" mass="5060">MSYKYVSYITAITILLLILFVTNKVSKDVFLLLYAPLCIAMLIF</sequence>
<reference evidence="2 3" key="1">
    <citation type="submission" date="2017-11" db="EMBL/GenBank/DDBJ databases">
        <title>Genome sequence of Lysinibacillus sphaericus, a lignin-degrading bacteria isolated from municipal solid waste soil.</title>
        <authorList>
            <person name="Persinoti G.F."/>
            <person name="Paixao D.A."/>
            <person name="Bugg T.D."/>
            <person name="Squina F.M."/>
        </authorList>
    </citation>
    <scope>NUCLEOTIDE SEQUENCE [LARGE SCALE GENOMIC DNA]</scope>
    <source>
        <strain evidence="2 3">A1</strain>
    </source>
</reference>
<evidence type="ECO:0000313" key="2">
    <source>
        <dbReference type="EMBL" id="POZ56668.1"/>
    </source>
</evidence>
<keyword evidence="1" id="KW-1133">Transmembrane helix</keyword>
<keyword evidence="1" id="KW-0812">Transmembrane</keyword>
<dbReference type="Proteomes" id="UP000237319">
    <property type="component" value="Unassembled WGS sequence"/>
</dbReference>
<protein>
    <submittedName>
        <fullName evidence="2">Uncharacterized protein</fullName>
    </submittedName>
</protein>
<evidence type="ECO:0000256" key="1">
    <source>
        <dbReference type="SAM" id="Phobius"/>
    </source>
</evidence>
<organism evidence="2 3">
    <name type="scientific">Lysinibacillus sphaericus</name>
    <name type="common">Bacillus sphaericus</name>
    <dbReference type="NCBI Taxonomy" id="1421"/>
    <lineage>
        <taxon>Bacteria</taxon>
        <taxon>Bacillati</taxon>
        <taxon>Bacillota</taxon>
        <taxon>Bacilli</taxon>
        <taxon>Bacillales</taxon>
        <taxon>Bacillaceae</taxon>
        <taxon>Lysinibacillus</taxon>
    </lineage>
</organism>
<gene>
    <name evidence="2" type="ORF">LYSIN_01451</name>
</gene>
<dbReference type="AlphaFoldDB" id="A0A2S5D0Z8"/>
<dbReference type="EMBL" id="PGLV01000001">
    <property type="protein sequence ID" value="POZ56668.1"/>
    <property type="molecule type" value="Genomic_DNA"/>
</dbReference>
<comment type="caution">
    <text evidence="2">The sequence shown here is derived from an EMBL/GenBank/DDBJ whole genome shotgun (WGS) entry which is preliminary data.</text>
</comment>
<keyword evidence="3" id="KW-1185">Reference proteome</keyword>
<proteinExistence type="predicted"/>
<name>A0A2S5D0Z8_LYSSH</name>